<name>A0A1H1NMH9_9GAMM</name>
<dbReference type="RefSeq" id="WP_092284281.1">
    <property type="nucleotide sequence ID" value="NZ_LT629763.1"/>
</dbReference>
<dbReference type="InterPro" id="IPR019587">
    <property type="entry name" value="Polyketide_cyclase/dehydratase"/>
</dbReference>
<evidence type="ECO:0000313" key="1">
    <source>
        <dbReference type="EMBL" id="SDS00127.1"/>
    </source>
</evidence>
<dbReference type="Pfam" id="PF10604">
    <property type="entry name" value="Polyketide_cyc2"/>
    <property type="match status" value="1"/>
</dbReference>
<dbReference type="Proteomes" id="UP000243413">
    <property type="component" value="Chromosome I"/>
</dbReference>
<protein>
    <submittedName>
        <fullName evidence="1">Polyketide cyclase / dehydrase and lipid transport</fullName>
    </submittedName>
</protein>
<sequence>MAIVQHKLTINAPQAVVYSASQDYAVRYEWDPFPEKIELLDGATELAVGVRTRVIAKSGLRMDVEFVQLAPPVRAAIVMTKGPVFIKSFAGSWVFKPIDASSTQATFRYAIKTKAWALPPVSEYLATLYFRRAVVARLRGLKHYCERMA</sequence>
<dbReference type="SUPFAM" id="SSF55961">
    <property type="entry name" value="Bet v1-like"/>
    <property type="match status" value="1"/>
</dbReference>
<dbReference type="InterPro" id="IPR023393">
    <property type="entry name" value="START-like_dom_sf"/>
</dbReference>
<dbReference type="AlphaFoldDB" id="A0A1H1NMH9"/>
<dbReference type="Gene3D" id="3.30.530.20">
    <property type="match status" value="1"/>
</dbReference>
<evidence type="ECO:0000313" key="2">
    <source>
        <dbReference type="Proteomes" id="UP000243413"/>
    </source>
</evidence>
<accession>A0A1H1NMH9</accession>
<proteinExistence type="predicted"/>
<organism evidence="1 2">
    <name type="scientific">Halopseudomonas sabulinigri</name>
    <dbReference type="NCBI Taxonomy" id="472181"/>
    <lineage>
        <taxon>Bacteria</taxon>
        <taxon>Pseudomonadati</taxon>
        <taxon>Pseudomonadota</taxon>
        <taxon>Gammaproteobacteria</taxon>
        <taxon>Pseudomonadales</taxon>
        <taxon>Pseudomonadaceae</taxon>
        <taxon>Halopseudomonas</taxon>
    </lineage>
</organism>
<dbReference type="STRING" id="472181.SAMN05216271_0928"/>
<gene>
    <name evidence="1" type="ORF">SAMN05216271_0928</name>
</gene>
<dbReference type="CDD" id="cd07812">
    <property type="entry name" value="SRPBCC"/>
    <property type="match status" value="1"/>
</dbReference>
<dbReference type="OrthoDB" id="197829at2"/>
<reference evidence="2" key="1">
    <citation type="submission" date="2016-10" db="EMBL/GenBank/DDBJ databases">
        <authorList>
            <person name="Varghese N."/>
            <person name="Submissions S."/>
        </authorList>
    </citation>
    <scope>NUCLEOTIDE SEQUENCE [LARGE SCALE GENOMIC DNA]</scope>
    <source>
        <strain evidence="2">JCM 14963</strain>
    </source>
</reference>
<dbReference type="EMBL" id="LT629763">
    <property type="protein sequence ID" value="SDS00127.1"/>
    <property type="molecule type" value="Genomic_DNA"/>
</dbReference>